<feature type="transmembrane region" description="Helical" evidence="1">
    <location>
        <begin position="129"/>
        <end position="152"/>
    </location>
</feature>
<reference evidence="2" key="1">
    <citation type="submission" date="2004-11" db="EMBL/GenBank/DDBJ databases">
        <title>The full-length cDNA sequences of Schistosoma japonicum genes.</title>
        <authorList>
            <person name="Han Z."/>
        </authorList>
    </citation>
    <scope>NUCLEOTIDE SEQUENCE</scope>
</reference>
<feature type="transmembrane region" description="Helical" evidence="1">
    <location>
        <begin position="164"/>
        <end position="193"/>
    </location>
</feature>
<feature type="transmembrane region" description="Helical" evidence="1">
    <location>
        <begin position="65"/>
        <end position="85"/>
    </location>
</feature>
<evidence type="ECO:0000313" key="2">
    <source>
        <dbReference type="EMBL" id="AAW24911.1"/>
    </source>
</evidence>
<keyword evidence="1" id="KW-0812">Transmembrane</keyword>
<reference evidence="2" key="2">
    <citation type="journal article" date="2006" name="PLoS Pathog.">
        <title>New perspectives on host-parasite interplay by comparative transcriptomic and proteomic analyses of Schistosoma japonicum.</title>
        <authorList>
            <person name="Liu F."/>
            <person name="Lu J."/>
            <person name="Hu W."/>
            <person name="Wang S.Y."/>
            <person name="Cui S.J."/>
            <person name="Chi M."/>
            <person name="Yan Q."/>
            <person name="Wang X.R."/>
            <person name="Song H.D."/>
            <person name="Xu X.N."/>
            <person name="Wang J.J."/>
            <person name="Zhang X.L."/>
            <person name="Zhang X."/>
            <person name="Wang Z.Q."/>
            <person name="Xue C.L."/>
            <person name="Brindley P.J."/>
            <person name="McManus D.P."/>
            <person name="Yang P.Y."/>
            <person name="Feng Z."/>
            <person name="Chen Z."/>
            <person name="Han Z.G."/>
        </authorList>
    </citation>
    <scope>NUCLEOTIDE SEQUENCE</scope>
</reference>
<proteinExistence type="evidence at transcript level"/>
<organism evidence="2">
    <name type="scientific">Schistosoma japonicum</name>
    <name type="common">Blood fluke</name>
    <dbReference type="NCBI Taxonomy" id="6182"/>
    <lineage>
        <taxon>Eukaryota</taxon>
        <taxon>Metazoa</taxon>
        <taxon>Spiralia</taxon>
        <taxon>Lophotrochozoa</taxon>
        <taxon>Platyhelminthes</taxon>
        <taxon>Trematoda</taxon>
        <taxon>Digenea</taxon>
        <taxon>Strigeidida</taxon>
        <taxon>Schistosomatoidea</taxon>
        <taxon>Schistosomatidae</taxon>
        <taxon>Schistosoma</taxon>
    </lineage>
</organism>
<name>Q5DGZ5_SCHJA</name>
<keyword evidence="1" id="KW-1133">Transmembrane helix</keyword>
<keyword evidence="1" id="KW-0472">Membrane</keyword>
<feature type="transmembrane region" description="Helical" evidence="1">
    <location>
        <begin position="97"/>
        <end position="123"/>
    </location>
</feature>
<protein>
    <submittedName>
        <fullName evidence="2">SJCHGC05157 protein</fullName>
    </submittedName>
</protein>
<dbReference type="AlphaFoldDB" id="Q5DGZ5"/>
<feature type="transmembrane region" description="Helical" evidence="1">
    <location>
        <begin position="6"/>
        <end position="27"/>
    </location>
</feature>
<accession>Q5DGZ5</accession>
<dbReference type="EMBL" id="AY813179">
    <property type="protein sequence ID" value="AAW24911.1"/>
    <property type="molecule type" value="mRNA"/>
</dbReference>
<feature type="transmembrane region" description="Helical" evidence="1">
    <location>
        <begin position="39"/>
        <end position="59"/>
    </location>
</feature>
<evidence type="ECO:0000256" key="1">
    <source>
        <dbReference type="SAM" id="Phobius"/>
    </source>
</evidence>
<sequence>MDFLVSIHGWFIFKLYFNGYNSAIFFIQRFTRLIVLTNLLYTIFIFSFAGVITFLSVSVDGMFVFIGWMLVIILSIVLFVIGINIQRDLTRYFNAFLIYTLCIIAVIAVIAIIAVLGSVFNFLRSTVPLFVIGLLAIAIVIPVTSLEAQILYGGKHIYYRPTDLILASMVHWFLTTFLYSAFIFLCVSISSFINKYSLVYSN</sequence>